<keyword evidence="1" id="KW-0472">Membrane</keyword>
<keyword evidence="1" id="KW-0812">Transmembrane</keyword>
<evidence type="ECO:0000256" key="1">
    <source>
        <dbReference type="SAM" id="Phobius"/>
    </source>
</evidence>
<evidence type="ECO:0000313" key="4">
    <source>
        <dbReference type="Proteomes" id="UP000562322"/>
    </source>
</evidence>
<keyword evidence="1" id="KW-1133">Transmembrane helix</keyword>
<dbReference type="InterPro" id="IPR013783">
    <property type="entry name" value="Ig-like_fold"/>
</dbReference>
<keyword evidence="4" id="KW-1185">Reference proteome</keyword>
<accession>A0A7L0WT15</accession>
<evidence type="ECO:0000313" key="3">
    <source>
        <dbReference type="EMBL" id="NXL94833.1"/>
    </source>
</evidence>
<proteinExistence type="predicted"/>
<dbReference type="PANTHER" id="PTHR20859:SF84">
    <property type="entry name" value="INTERFERON ALPHA_BETA RECEPTOR 2"/>
    <property type="match status" value="1"/>
</dbReference>
<dbReference type="EMBL" id="VXAV01011078">
    <property type="protein sequence ID" value="NXL94833.1"/>
    <property type="molecule type" value="Genomic_DNA"/>
</dbReference>
<dbReference type="InterPro" id="IPR015373">
    <property type="entry name" value="Interferon/interleukin_rcp_dom"/>
</dbReference>
<feature type="domain" description="Interferon/interleukin receptor" evidence="2">
    <location>
        <begin position="3"/>
        <end position="105"/>
    </location>
</feature>
<dbReference type="InterPro" id="IPR036116">
    <property type="entry name" value="FN3_sf"/>
</dbReference>
<dbReference type="Proteomes" id="UP000562322">
    <property type="component" value="Unassembled WGS sequence"/>
</dbReference>
<sequence length="153" mass="16672">AFLGPPEVNISSCLHCVNITIKTPTTHSRKNGMLLSLFDIYTGLDYDITLKTLDGEHKKSHQRTTEETFSTVFEGLLPSRNYCVSVNITASLNKRSIPSAWKCATAGSAAQQDHLTITIAVAVCFSLVLVVILKCLHAGGYIYQSKSLPDSLV</sequence>
<dbReference type="OrthoDB" id="8947665at2759"/>
<feature type="transmembrane region" description="Helical" evidence="1">
    <location>
        <begin position="115"/>
        <end position="136"/>
    </location>
</feature>
<gene>
    <name evidence="3" type="primary">Ifnar2</name>
    <name evidence="3" type="ORF">ALELAT_R04566</name>
</gene>
<dbReference type="InterPro" id="IPR050650">
    <property type="entry name" value="Type-II_Cytokine-TF_Rcpt"/>
</dbReference>
<feature type="non-terminal residue" evidence="3">
    <location>
        <position position="1"/>
    </location>
</feature>
<dbReference type="GO" id="GO:0042018">
    <property type="term" value="F:interleukin-22 receptor activity"/>
    <property type="evidence" value="ECO:0007669"/>
    <property type="project" value="TreeGrafter"/>
</dbReference>
<dbReference type="Pfam" id="PF09294">
    <property type="entry name" value="Interfer-bind"/>
    <property type="match status" value="1"/>
</dbReference>
<dbReference type="GO" id="GO:0005886">
    <property type="term" value="C:plasma membrane"/>
    <property type="evidence" value="ECO:0007669"/>
    <property type="project" value="TreeGrafter"/>
</dbReference>
<name>A0A7L0WT15_ALELA</name>
<feature type="non-terminal residue" evidence="3">
    <location>
        <position position="153"/>
    </location>
</feature>
<comment type="caution">
    <text evidence="3">The sequence shown here is derived from an EMBL/GenBank/DDBJ whole genome shotgun (WGS) entry which is preliminary data.</text>
</comment>
<evidence type="ECO:0000259" key="2">
    <source>
        <dbReference type="Pfam" id="PF09294"/>
    </source>
</evidence>
<reference evidence="3 4" key="1">
    <citation type="submission" date="2019-09" db="EMBL/GenBank/DDBJ databases">
        <title>Bird 10,000 Genomes (B10K) Project - Family phase.</title>
        <authorList>
            <person name="Zhang G."/>
        </authorList>
    </citation>
    <scope>NUCLEOTIDE SEQUENCE [LARGE SCALE GENOMIC DNA]</scope>
    <source>
        <strain evidence="3">B10K-DU-001-39</strain>
        <tissue evidence="3">Muscle</tissue>
    </source>
</reference>
<organism evidence="3 4">
    <name type="scientific">Alectura lathami</name>
    <name type="common">Australian brush turkey</name>
    <dbReference type="NCBI Taxonomy" id="81907"/>
    <lineage>
        <taxon>Eukaryota</taxon>
        <taxon>Metazoa</taxon>
        <taxon>Chordata</taxon>
        <taxon>Craniata</taxon>
        <taxon>Vertebrata</taxon>
        <taxon>Euteleostomi</taxon>
        <taxon>Archelosauria</taxon>
        <taxon>Archosauria</taxon>
        <taxon>Dinosauria</taxon>
        <taxon>Saurischia</taxon>
        <taxon>Theropoda</taxon>
        <taxon>Coelurosauria</taxon>
        <taxon>Aves</taxon>
        <taxon>Neognathae</taxon>
        <taxon>Galloanserae</taxon>
        <taxon>Galliformes</taxon>
        <taxon>Megapodiidae</taxon>
        <taxon>Alectura</taxon>
    </lineage>
</organism>
<dbReference type="PANTHER" id="PTHR20859">
    <property type="entry name" value="INTERFERON/INTERLEUKIN RECEPTOR"/>
    <property type="match status" value="1"/>
</dbReference>
<dbReference type="Gene3D" id="2.60.40.10">
    <property type="entry name" value="Immunoglobulins"/>
    <property type="match status" value="1"/>
</dbReference>
<dbReference type="AlphaFoldDB" id="A0A7L0WT15"/>
<protein>
    <submittedName>
        <fullName evidence="3">INRA2 protein</fullName>
    </submittedName>
</protein>
<dbReference type="SUPFAM" id="SSF49265">
    <property type="entry name" value="Fibronectin type III"/>
    <property type="match status" value="1"/>
</dbReference>